<keyword evidence="2" id="KW-1133">Transmembrane helix</keyword>
<dbReference type="Proteomes" id="UP001287286">
    <property type="component" value="Unassembled WGS sequence"/>
</dbReference>
<evidence type="ECO:0000256" key="1">
    <source>
        <dbReference type="SAM" id="MobiDB-lite"/>
    </source>
</evidence>
<sequence length="160" mass="17823">MSGLWGGGRSSRAVRVNEEMRFVCWGSRTSPRSHELHIHAVHGLAAILIGLFTFTVNDTQRPMTRVSERPRIRHTSAVRWSSLRRMPCLAQRLLSPLVKGTVSRASRRRVGTDAAAESRTGYGSHNCPSGSKYRRSSARLERVQRTLRGALSRACRASAL</sequence>
<evidence type="ECO:0000313" key="4">
    <source>
        <dbReference type="Proteomes" id="UP001287286"/>
    </source>
</evidence>
<dbReference type="EMBL" id="JAWRVI010000078">
    <property type="protein sequence ID" value="KAK4078883.1"/>
    <property type="molecule type" value="Genomic_DNA"/>
</dbReference>
<organism evidence="3 4">
    <name type="scientific">Purpureocillium lilacinum</name>
    <name type="common">Paecilomyces lilacinus</name>
    <dbReference type="NCBI Taxonomy" id="33203"/>
    <lineage>
        <taxon>Eukaryota</taxon>
        <taxon>Fungi</taxon>
        <taxon>Dikarya</taxon>
        <taxon>Ascomycota</taxon>
        <taxon>Pezizomycotina</taxon>
        <taxon>Sordariomycetes</taxon>
        <taxon>Hypocreomycetidae</taxon>
        <taxon>Hypocreales</taxon>
        <taxon>Ophiocordycipitaceae</taxon>
        <taxon>Purpureocillium</taxon>
    </lineage>
</organism>
<keyword evidence="4" id="KW-1185">Reference proteome</keyword>
<evidence type="ECO:0000313" key="3">
    <source>
        <dbReference type="EMBL" id="KAK4078883.1"/>
    </source>
</evidence>
<keyword evidence="2" id="KW-0812">Transmembrane</keyword>
<reference evidence="3 4" key="1">
    <citation type="journal article" date="2024" name="Microbiol. Resour. Announc.">
        <title>Genome annotations for the ascomycete fungi Trichoderma harzianum, Trichoderma aggressivum, and Purpureocillium lilacinum.</title>
        <authorList>
            <person name="Beijen E.P.W."/>
            <person name="Ohm R.A."/>
        </authorList>
    </citation>
    <scope>NUCLEOTIDE SEQUENCE [LARGE SCALE GENOMIC DNA]</scope>
    <source>
        <strain evidence="3 4">CBS 150709</strain>
    </source>
</reference>
<protein>
    <submittedName>
        <fullName evidence="3">Uncharacterized protein</fullName>
    </submittedName>
</protein>
<feature type="transmembrane region" description="Helical" evidence="2">
    <location>
        <begin position="36"/>
        <end position="56"/>
    </location>
</feature>
<proteinExistence type="predicted"/>
<comment type="caution">
    <text evidence="3">The sequence shown here is derived from an EMBL/GenBank/DDBJ whole genome shotgun (WGS) entry which is preliminary data.</text>
</comment>
<gene>
    <name evidence="3" type="ORF">Purlil1_11821</name>
</gene>
<accession>A0ABR0BIK5</accession>
<name>A0ABR0BIK5_PURLI</name>
<feature type="region of interest" description="Disordered" evidence="1">
    <location>
        <begin position="108"/>
        <end position="138"/>
    </location>
</feature>
<evidence type="ECO:0000256" key="2">
    <source>
        <dbReference type="SAM" id="Phobius"/>
    </source>
</evidence>
<keyword evidence="2" id="KW-0472">Membrane</keyword>